<comment type="similarity">
    <text evidence="11">Belongs to the amiloride-sensitive sodium channel (TC 1.A.6) family.</text>
</comment>
<accession>A0ABM0LY03</accession>
<protein>
    <submittedName>
        <fullName evidence="14">Acid-sensing ion channel 1-like</fullName>
    </submittedName>
</protein>
<evidence type="ECO:0000313" key="13">
    <source>
        <dbReference type="Proteomes" id="UP000694865"/>
    </source>
</evidence>
<keyword evidence="8 12" id="KW-0472">Membrane</keyword>
<proteinExistence type="inferred from homology"/>
<dbReference type="Pfam" id="PF00858">
    <property type="entry name" value="ASC"/>
    <property type="match status" value="1"/>
</dbReference>
<gene>
    <name evidence="14" type="primary">LOC102802040</name>
</gene>
<keyword evidence="4 11" id="KW-0812">Transmembrane</keyword>
<name>A0ABM0LY03_SACKO</name>
<organism evidence="13 14">
    <name type="scientific">Saccoglossus kowalevskii</name>
    <name type="common">Acorn worm</name>
    <dbReference type="NCBI Taxonomy" id="10224"/>
    <lineage>
        <taxon>Eukaryota</taxon>
        <taxon>Metazoa</taxon>
        <taxon>Hemichordata</taxon>
        <taxon>Enteropneusta</taxon>
        <taxon>Harrimaniidae</taxon>
        <taxon>Saccoglossus</taxon>
    </lineage>
</organism>
<reference evidence="14" key="1">
    <citation type="submission" date="2025-08" db="UniProtKB">
        <authorList>
            <consortium name="RefSeq"/>
        </authorList>
    </citation>
    <scope>IDENTIFICATION</scope>
    <source>
        <tissue evidence="14">Testes</tissue>
    </source>
</reference>
<dbReference type="PANTHER" id="PTHR11690">
    <property type="entry name" value="AMILORIDE-SENSITIVE SODIUM CHANNEL-RELATED"/>
    <property type="match status" value="1"/>
</dbReference>
<evidence type="ECO:0000256" key="1">
    <source>
        <dbReference type="ARBA" id="ARBA00004141"/>
    </source>
</evidence>
<evidence type="ECO:0000256" key="2">
    <source>
        <dbReference type="ARBA" id="ARBA00022448"/>
    </source>
</evidence>
<evidence type="ECO:0000256" key="9">
    <source>
        <dbReference type="ARBA" id="ARBA00023201"/>
    </source>
</evidence>
<evidence type="ECO:0000256" key="4">
    <source>
        <dbReference type="ARBA" id="ARBA00022692"/>
    </source>
</evidence>
<evidence type="ECO:0000256" key="7">
    <source>
        <dbReference type="ARBA" id="ARBA00023065"/>
    </source>
</evidence>
<feature type="transmembrane region" description="Helical" evidence="12">
    <location>
        <begin position="33"/>
        <end position="58"/>
    </location>
</feature>
<dbReference type="InterPro" id="IPR001873">
    <property type="entry name" value="ENaC"/>
</dbReference>
<dbReference type="PANTHER" id="PTHR11690:SF222">
    <property type="entry name" value="AMILORIDE-SENSITIVE SODIUM CHANNEL SUBUNIT GAMMA"/>
    <property type="match status" value="1"/>
</dbReference>
<dbReference type="RefSeq" id="XP_006812644.1">
    <property type="nucleotide sequence ID" value="XM_006812581.1"/>
</dbReference>
<evidence type="ECO:0000256" key="6">
    <source>
        <dbReference type="ARBA" id="ARBA00023053"/>
    </source>
</evidence>
<keyword evidence="5 12" id="KW-1133">Transmembrane helix</keyword>
<evidence type="ECO:0000256" key="5">
    <source>
        <dbReference type="ARBA" id="ARBA00022989"/>
    </source>
</evidence>
<dbReference type="GeneID" id="102802040"/>
<evidence type="ECO:0000313" key="14">
    <source>
        <dbReference type="RefSeq" id="XP_006812644.1"/>
    </source>
</evidence>
<comment type="subcellular location">
    <subcellularLocation>
        <location evidence="1">Membrane</location>
        <topology evidence="1">Multi-pass membrane protein</topology>
    </subcellularLocation>
</comment>
<evidence type="ECO:0000256" key="3">
    <source>
        <dbReference type="ARBA" id="ARBA00022461"/>
    </source>
</evidence>
<evidence type="ECO:0000256" key="8">
    <source>
        <dbReference type="ARBA" id="ARBA00023136"/>
    </source>
</evidence>
<keyword evidence="13" id="KW-1185">Reference proteome</keyword>
<evidence type="ECO:0000256" key="12">
    <source>
        <dbReference type="SAM" id="Phobius"/>
    </source>
</evidence>
<dbReference type="PRINTS" id="PR01078">
    <property type="entry name" value="AMINACHANNEL"/>
</dbReference>
<evidence type="ECO:0000256" key="11">
    <source>
        <dbReference type="RuleBase" id="RU000679"/>
    </source>
</evidence>
<evidence type="ECO:0000256" key="10">
    <source>
        <dbReference type="ARBA" id="ARBA00023303"/>
    </source>
</evidence>
<keyword evidence="9 11" id="KW-0739">Sodium transport</keyword>
<keyword evidence="6" id="KW-0915">Sodium</keyword>
<dbReference type="Proteomes" id="UP000694865">
    <property type="component" value="Unplaced"/>
</dbReference>
<keyword evidence="3 11" id="KW-0894">Sodium channel</keyword>
<dbReference type="Gene3D" id="2.60.470.10">
    <property type="entry name" value="Acid-sensing ion channels like domains"/>
    <property type="match status" value="1"/>
</dbReference>
<keyword evidence="7 11" id="KW-0406">Ion transport</keyword>
<keyword evidence="10 11" id="KW-0407">Ion channel</keyword>
<keyword evidence="2 11" id="KW-0813">Transport</keyword>
<sequence length="274" mass="30954">MPQLTLRNFALETADVHGVKHLANSRSGVLRRLVWLVAFLGSVALLLYQCISSIIYFVNYHHVTKVEVNYTTQMEFPAVTFCNLNKYRESAITVEDIVNIGEHIGIVDDQHEIIDPHLYTDKFLAKMSAVNWTHYTKDYDYNMTDFTFRTGHQASDFILQCEYSGENCSYEDFSHVFSHHGNCFTFNKHDENNAVLLSKRAGTGNGLRLILGIETEEYTPSNDLDGDAMDAGIKLLVHGVKEPPYVKELGFVASPGFHTYVSLRKALETSTSPS</sequence>